<dbReference type="InterPro" id="IPR036188">
    <property type="entry name" value="FAD/NAD-bd_sf"/>
</dbReference>
<keyword evidence="4" id="KW-0472">Membrane</keyword>
<evidence type="ECO:0000313" key="6">
    <source>
        <dbReference type="EMBL" id="KAF9997877.1"/>
    </source>
</evidence>
<dbReference type="Gene3D" id="3.50.50.60">
    <property type="entry name" value="FAD/NAD(P)-binding domain"/>
    <property type="match status" value="1"/>
</dbReference>
<dbReference type="EMBL" id="JAAAID010003446">
    <property type="protein sequence ID" value="KAF9997878.1"/>
    <property type="molecule type" value="Genomic_DNA"/>
</dbReference>
<dbReference type="Proteomes" id="UP000703661">
    <property type="component" value="Unassembled WGS sequence"/>
</dbReference>
<dbReference type="GO" id="GO:0016491">
    <property type="term" value="F:oxidoreductase activity"/>
    <property type="evidence" value="ECO:0007669"/>
    <property type="project" value="UniProtKB-KW"/>
</dbReference>
<keyword evidence="1" id="KW-0285">Flavoprotein</keyword>
<gene>
    <name evidence="6" type="ORF">BGZ80_006909</name>
    <name evidence="7" type="ORF">BGZ80_006910</name>
</gene>
<dbReference type="Pfam" id="PF01494">
    <property type="entry name" value="FAD_binding_3"/>
    <property type="match status" value="1"/>
</dbReference>
<protein>
    <recommendedName>
        <fullName evidence="5">FAD-binding domain-containing protein</fullName>
    </recommendedName>
</protein>
<dbReference type="AlphaFoldDB" id="A0A9P6MFT5"/>
<accession>A0A9P6MFT5</accession>
<feature type="transmembrane region" description="Helical" evidence="4">
    <location>
        <begin position="12"/>
        <end position="35"/>
    </location>
</feature>
<proteinExistence type="predicted"/>
<evidence type="ECO:0000256" key="2">
    <source>
        <dbReference type="ARBA" id="ARBA00022827"/>
    </source>
</evidence>
<keyword evidence="4" id="KW-1133">Transmembrane helix</keyword>
<name>A0A9P6MFT5_9FUNG</name>
<evidence type="ECO:0000256" key="4">
    <source>
        <dbReference type="SAM" id="Phobius"/>
    </source>
</evidence>
<keyword evidence="3" id="KW-0560">Oxidoreductase</keyword>
<evidence type="ECO:0000256" key="3">
    <source>
        <dbReference type="ARBA" id="ARBA00023002"/>
    </source>
</evidence>
<feature type="domain" description="FAD-binding" evidence="5">
    <location>
        <begin position="11"/>
        <end position="77"/>
    </location>
</feature>
<feature type="non-terminal residue" evidence="6">
    <location>
        <position position="1"/>
    </location>
</feature>
<dbReference type="GO" id="GO:0071949">
    <property type="term" value="F:FAD binding"/>
    <property type="evidence" value="ECO:0007669"/>
    <property type="project" value="InterPro"/>
</dbReference>
<evidence type="ECO:0000256" key="1">
    <source>
        <dbReference type="ARBA" id="ARBA00022630"/>
    </source>
</evidence>
<organism evidence="6 8">
    <name type="scientific">Entomortierella chlamydospora</name>
    <dbReference type="NCBI Taxonomy" id="101097"/>
    <lineage>
        <taxon>Eukaryota</taxon>
        <taxon>Fungi</taxon>
        <taxon>Fungi incertae sedis</taxon>
        <taxon>Mucoromycota</taxon>
        <taxon>Mortierellomycotina</taxon>
        <taxon>Mortierellomycetes</taxon>
        <taxon>Mortierellales</taxon>
        <taxon>Mortierellaceae</taxon>
        <taxon>Entomortierella</taxon>
    </lineage>
</organism>
<keyword evidence="4" id="KW-0812">Transmembrane</keyword>
<keyword evidence="2" id="KW-0274">FAD</keyword>
<dbReference type="InterPro" id="IPR002938">
    <property type="entry name" value="FAD-bd"/>
</dbReference>
<evidence type="ECO:0000313" key="7">
    <source>
        <dbReference type="EMBL" id="KAF9997878.1"/>
    </source>
</evidence>
<comment type="caution">
    <text evidence="6">The sequence shown here is derived from an EMBL/GenBank/DDBJ whole genome shotgun (WGS) entry which is preliminary data.</text>
</comment>
<dbReference type="EMBL" id="JAAAID010003446">
    <property type="protein sequence ID" value="KAF9997877.1"/>
    <property type="molecule type" value="Genomic_DNA"/>
</dbReference>
<reference evidence="6" key="1">
    <citation type="journal article" date="2020" name="Fungal Divers.">
        <title>Resolving the Mortierellaceae phylogeny through synthesis of multi-gene phylogenetics and phylogenomics.</title>
        <authorList>
            <person name="Vandepol N."/>
            <person name="Liber J."/>
            <person name="Desiro A."/>
            <person name="Na H."/>
            <person name="Kennedy M."/>
            <person name="Barry K."/>
            <person name="Grigoriev I.V."/>
            <person name="Miller A.N."/>
            <person name="O'Donnell K."/>
            <person name="Stajich J.E."/>
            <person name="Bonito G."/>
        </authorList>
    </citation>
    <scope>NUCLEOTIDE SEQUENCE</scope>
    <source>
        <strain evidence="6">NRRL 2769</strain>
    </source>
</reference>
<evidence type="ECO:0000313" key="8">
    <source>
        <dbReference type="Proteomes" id="UP000703661"/>
    </source>
</evidence>
<keyword evidence="8" id="KW-1185">Reference proteome</keyword>
<dbReference type="SUPFAM" id="SSF51905">
    <property type="entry name" value="FAD/NAD(P)-binding domain"/>
    <property type="match status" value="1"/>
</dbReference>
<evidence type="ECO:0000259" key="5">
    <source>
        <dbReference type="Pfam" id="PF01494"/>
    </source>
</evidence>
<sequence length="101" mass="10807">MPEPVDAPIPTVIIVGAGLGGLMLGSILETANISYHILERASELRSLGSAIAMSGNIFPAFEQLGIYEELKSVSLPHISLDLYDTKLNALGSVYSREHNIV</sequence>